<accession>A0ABU5VUL3</accession>
<dbReference type="SUPFAM" id="SSF69754">
    <property type="entry name" value="Ribosome binding protein Y (YfiA homologue)"/>
    <property type="match status" value="1"/>
</dbReference>
<dbReference type="InterPro" id="IPR003489">
    <property type="entry name" value="RHF/RaiA"/>
</dbReference>
<organism evidence="1 2">
    <name type="scientific">Bacteriovorax antarcticus</name>
    <dbReference type="NCBI Taxonomy" id="3088717"/>
    <lineage>
        <taxon>Bacteria</taxon>
        <taxon>Pseudomonadati</taxon>
        <taxon>Bdellovibrionota</taxon>
        <taxon>Bacteriovoracia</taxon>
        <taxon>Bacteriovoracales</taxon>
        <taxon>Bacteriovoracaceae</taxon>
        <taxon>Bacteriovorax</taxon>
    </lineage>
</organism>
<evidence type="ECO:0000313" key="1">
    <source>
        <dbReference type="EMBL" id="MEA9356054.1"/>
    </source>
</evidence>
<keyword evidence="2" id="KW-1185">Reference proteome</keyword>
<protein>
    <submittedName>
        <fullName evidence="1">HPF/RaiA family ribosome-associated protein</fullName>
    </submittedName>
</protein>
<gene>
    <name evidence="1" type="ORF">SHI21_07575</name>
</gene>
<dbReference type="EMBL" id="JAYGJQ010000001">
    <property type="protein sequence ID" value="MEA9356054.1"/>
    <property type="molecule type" value="Genomic_DNA"/>
</dbReference>
<sequence>MNIQINTDNHIDGGQKFSDYVSGVVSSAFHRFSNQLTHVDVHFSDQNSSNKAGSNDKRCMIEVRITGRKSTAVTSDASSIDEALIGATEKMKHSIESTLGRANY</sequence>
<dbReference type="RefSeq" id="WP_323575727.1">
    <property type="nucleotide sequence ID" value="NZ_JAYGJQ010000001.1"/>
</dbReference>
<dbReference type="Proteomes" id="UP001302274">
    <property type="component" value="Unassembled WGS sequence"/>
</dbReference>
<name>A0ABU5VUL3_9BACT</name>
<dbReference type="Pfam" id="PF02482">
    <property type="entry name" value="Ribosomal_S30AE"/>
    <property type="match status" value="1"/>
</dbReference>
<dbReference type="InterPro" id="IPR036567">
    <property type="entry name" value="RHF-like"/>
</dbReference>
<reference evidence="1 2" key="1">
    <citation type="submission" date="2023-11" db="EMBL/GenBank/DDBJ databases">
        <title>A Novel Polar Bacteriovorax (B. antarcticus) Isolated from the Biocrust in Antarctica.</title>
        <authorList>
            <person name="Mun W."/>
            <person name="Choi S.Y."/>
            <person name="Mitchell R.J."/>
        </authorList>
    </citation>
    <scope>NUCLEOTIDE SEQUENCE [LARGE SCALE GENOMIC DNA]</scope>
    <source>
        <strain evidence="1 2">PP10</strain>
    </source>
</reference>
<evidence type="ECO:0000313" key="2">
    <source>
        <dbReference type="Proteomes" id="UP001302274"/>
    </source>
</evidence>
<dbReference type="Gene3D" id="3.30.160.100">
    <property type="entry name" value="Ribosome hibernation promotion factor-like"/>
    <property type="match status" value="1"/>
</dbReference>
<proteinExistence type="predicted"/>
<comment type="caution">
    <text evidence="1">The sequence shown here is derived from an EMBL/GenBank/DDBJ whole genome shotgun (WGS) entry which is preliminary data.</text>
</comment>